<dbReference type="Proteomes" id="UP000784294">
    <property type="component" value="Unassembled WGS sequence"/>
</dbReference>
<gene>
    <name evidence="1" type="ORF">PXEA_LOCUS6184</name>
</gene>
<accession>A0A448WIR2</accession>
<organism evidence="1 2">
    <name type="scientific">Protopolystoma xenopodis</name>
    <dbReference type="NCBI Taxonomy" id="117903"/>
    <lineage>
        <taxon>Eukaryota</taxon>
        <taxon>Metazoa</taxon>
        <taxon>Spiralia</taxon>
        <taxon>Lophotrochozoa</taxon>
        <taxon>Platyhelminthes</taxon>
        <taxon>Monogenea</taxon>
        <taxon>Polyopisthocotylea</taxon>
        <taxon>Polystomatidea</taxon>
        <taxon>Polystomatidae</taxon>
        <taxon>Protopolystoma</taxon>
    </lineage>
</organism>
<keyword evidence="2" id="KW-1185">Reference proteome</keyword>
<dbReference type="EMBL" id="CAAALY010015693">
    <property type="protein sequence ID" value="VEL12744.1"/>
    <property type="molecule type" value="Genomic_DNA"/>
</dbReference>
<comment type="caution">
    <text evidence="1">The sequence shown here is derived from an EMBL/GenBank/DDBJ whole genome shotgun (WGS) entry which is preliminary data.</text>
</comment>
<name>A0A448WIR2_9PLAT</name>
<evidence type="ECO:0000313" key="1">
    <source>
        <dbReference type="EMBL" id="VEL12744.1"/>
    </source>
</evidence>
<sequence>MSLPGRGSLSTGSKMSRSTYSIPVDPDALKASQSACQLLLLLWRFTELQPQYKKSASSVSAAILQVKSIPRPTFCQNGCATTPLSVLAHLSTPYPLNPLRPYHKFSLVHIQLVYSLRPRLFRSDHPTQVLNSDLLHGPVDPLLRFMKLYLHTQNKAMLPEQTVDAYRWSHAASQVDLWYILAITPNFCDSLLAYPSVQLSHRQTRKFIQNGHHSLTTSSLNCRKPLPLVIPFPPDVNGLHNLQLSYVITVWGPPFFCLPIDLVSSLCDVFR</sequence>
<evidence type="ECO:0000313" key="2">
    <source>
        <dbReference type="Proteomes" id="UP000784294"/>
    </source>
</evidence>
<reference evidence="1" key="1">
    <citation type="submission" date="2018-11" db="EMBL/GenBank/DDBJ databases">
        <authorList>
            <consortium name="Pathogen Informatics"/>
        </authorList>
    </citation>
    <scope>NUCLEOTIDE SEQUENCE</scope>
</reference>
<proteinExistence type="predicted"/>
<protein>
    <submittedName>
        <fullName evidence="1">Uncharacterized protein</fullName>
    </submittedName>
</protein>
<dbReference type="AlphaFoldDB" id="A0A448WIR2"/>